<dbReference type="PATRIC" id="fig|1423763.3.peg.985"/>
<dbReference type="InterPro" id="IPR011009">
    <property type="entry name" value="Kinase-like_dom_sf"/>
</dbReference>
<dbReference type="InterPro" id="IPR051931">
    <property type="entry name" value="PAK3-like"/>
</dbReference>
<dbReference type="PANTHER" id="PTHR45832">
    <property type="entry name" value="SERINE/THREONINE-PROTEIN KINASE SAMKA-RELATED-RELATED"/>
    <property type="match status" value="1"/>
</dbReference>
<dbReference type="PANTHER" id="PTHR45832:SF22">
    <property type="entry name" value="SERINE_THREONINE-PROTEIN KINASE SAMKA-RELATED"/>
    <property type="match status" value="1"/>
</dbReference>
<comment type="caution">
    <text evidence="5">The sequence shown here is derived from an EMBL/GenBank/DDBJ whole genome shotgun (WGS) entry which is preliminary data.</text>
</comment>
<evidence type="ECO:0000259" key="4">
    <source>
        <dbReference type="PROSITE" id="PS50011"/>
    </source>
</evidence>
<dbReference type="EMBL" id="AZFM01000029">
    <property type="protein sequence ID" value="KRL89133.1"/>
    <property type="molecule type" value="Genomic_DNA"/>
</dbReference>
<dbReference type="SMART" id="SM00220">
    <property type="entry name" value="S_TKc"/>
    <property type="match status" value="1"/>
</dbReference>
<proteinExistence type="inferred from homology"/>
<evidence type="ECO:0000256" key="3">
    <source>
        <dbReference type="ARBA" id="ARBA00022840"/>
    </source>
</evidence>
<evidence type="ECO:0000256" key="2">
    <source>
        <dbReference type="ARBA" id="ARBA00022741"/>
    </source>
</evidence>
<dbReference type="STRING" id="1423763.FC46_GL000971"/>
<dbReference type="AlphaFoldDB" id="A0A0R1U798"/>
<keyword evidence="6" id="KW-1185">Reference proteome</keyword>
<reference evidence="5 6" key="1">
    <citation type="journal article" date="2015" name="Genome Announc.">
        <title>Expanding the biotechnology potential of lactobacilli through comparative genomics of 213 strains and associated genera.</title>
        <authorList>
            <person name="Sun Z."/>
            <person name="Harris H.M."/>
            <person name="McCann A."/>
            <person name="Guo C."/>
            <person name="Argimon S."/>
            <person name="Zhang W."/>
            <person name="Yang X."/>
            <person name="Jeffery I.B."/>
            <person name="Cooney J.C."/>
            <person name="Kagawa T.F."/>
            <person name="Liu W."/>
            <person name="Song Y."/>
            <person name="Salvetti E."/>
            <person name="Wrobel A."/>
            <person name="Rasinkangas P."/>
            <person name="Parkhill J."/>
            <person name="Rea M.C."/>
            <person name="O'Sullivan O."/>
            <person name="Ritari J."/>
            <person name="Douillard F.P."/>
            <person name="Paul Ross R."/>
            <person name="Yang R."/>
            <person name="Briner A.E."/>
            <person name="Felis G.E."/>
            <person name="de Vos W.M."/>
            <person name="Barrangou R."/>
            <person name="Klaenhammer T.R."/>
            <person name="Caufield P.W."/>
            <person name="Cui Y."/>
            <person name="Zhang H."/>
            <person name="O'Toole P.W."/>
        </authorList>
    </citation>
    <scope>NUCLEOTIDE SEQUENCE [LARGE SCALE GENOMIC DNA]</scope>
    <source>
        <strain evidence="5 6">DSM 16043</strain>
    </source>
</reference>
<dbReference type="InterPro" id="IPR000719">
    <property type="entry name" value="Prot_kinase_dom"/>
</dbReference>
<gene>
    <name evidence="5" type="ORF">FC46_GL000971</name>
</gene>
<dbReference type="GO" id="GO:0004672">
    <property type="term" value="F:protein kinase activity"/>
    <property type="evidence" value="ECO:0007669"/>
    <property type="project" value="InterPro"/>
</dbReference>
<dbReference type="GO" id="GO:0005524">
    <property type="term" value="F:ATP binding"/>
    <property type="evidence" value="ECO:0007669"/>
    <property type="project" value="UniProtKB-KW"/>
</dbReference>
<dbReference type="SUPFAM" id="SSF56112">
    <property type="entry name" value="Protein kinase-like (PK-like)"/>
    <property type="match status" value="1"/>
</dbReference>
<dbReference type="Gene3D" id="1.10.510.10">
    <property type="entry name" value="Transferase(Phosphotransferase) domain 1"/>
    <property type="match status" value="1"/>
</dbReference>
<dbReference type="Pfam" id="PF25816">
    <property type="entry name" value="RamC_N"/>
    <property type="match status" value="1"/>
</dbReference>
<accession>A0A0R1U798</accession>
<evidence type="ECO:0000313" key="6">
    <source>
        <dbReference type="Proteomes" id="UP000051036"/>
    </source>
</evidence>
<dbReference type="PROSITE" id="PS50011">
    <property type="entry name" value="PROTEIN_KINASE_DOM"/>
    <property type="match status" value="1"/>
</dbReference>
<evidence type="ECO:0000256" key="1">
    <source>
        <dbReference type="ARBA" id="ARBA00008874"/>
    </source>
</evidence>
<dbReference type="RefSeq" id="WP_057799502.1">
    <property type="nucleotide sequence ID" value="NZ_AZFM01000029.1"/>
</dbReference>
<keyword evidence="3" id="KW-0067">ATP-binding</keyword>
<evidence type="ECO:0000313" key="5">
    <source>
        <dbReference type="EMBL" id="KRL89133.1"/>
    </source>
</evidence>
<dbReference type="InterPro" id="IPR057929">
    <property type="entry name" value="RamC_N"/>
</dbReference>
<organism evidence="5 6">
    <name type="scientific">Lactobacillus kalixensis DSM 16043</name>
    <dbReference type="NCBI Taxonomy" id="1423763"/>
    <lineage>
        <taxon>Bacteria</taxon>
        <taxon>Bacillati</taxon>
        <taxon>Bacillota</taxon>
        <taxon>Bacilli</taxon>
        <taxon>Lactobacillales</taxon>
        <taxon>Lactobacillaceae</taxon>
        <taxon>Lactobacillus</taxon>
    </lineage>
</organism>
<dbReference type="Proteomes" id="UP000051036">
    <property type="component" value="Unassembled WGS sequence"/>
</dbReference>
<dbReference type="Pfam" id="PF00069">
    <property type="entry name" value="Pkinase"/>
    <property type="match status" value="1"/>
</dbReference>
<feature type="domain" description="Protein kinase" evidence="4">
    <location>
        <begin position="179"/>
        <end position="416"/>
    </location>
</feature>
<keyword evidence="2" id="KW-0547">Nucleotide-binding</keyword>
<protein>
    <recommendedName>
        <fullName evidence="4">Protein kinase domain-containing protein</fullName>
    </recommendedName>
</protein>
<dbReference type="OrthoDB" id="1492512at2"/>
<name>A0A0R1U798_9LACO</name>
<sequence length="416" mass="48955">MNYDEMIKNYGLKKDKNSIWAYPVNQDEYNYNSNDFGIKIHISASIINYKYILKKFIKWNSYNIGYKVVNSFDNLCKLNSGRYGYSQTGKFITIYPKNNSKYLLKILEELYKIFAEFQSPRIPSDYPFLDSKVVYVRYGEIHGNSTNSLDKRDGSIPEIAKKILPTLAMKSYKKFPDNLIVLSILRKNAKGGVYKALDLKLKQIVILKEAMSRNTVLFDGTSSVLNLFREGQLLKKFKFDLSPKFIDIFWIGENLFLEEEYIKGPTLENLIEQQSIKENDKNNIMLALLDAINKFHSETKMIINDISPANIIITNNNIKLIDFEFSVENRSNIPLIYGTSGFHDDEYNFNDYTVDHYGICMCYFYILNPEKYTKNLKINKDMISRYEDNYIWFKNSIDHKYENDIDWIRGFKREFL</sequence>
<comment type="similarity">
    <text evidence="1">Belongs to the protein kinase superfamily. STE Ser/Thr protein kinase family. STE20 subfamily.</text>
</comment>